<comment type="caution">
    <text evidence="1">The sequence shown here is derived from an EMBL/GenBank/DDBJ whole genome shotgun (WGS) entry which is preliminary data.</text>
</comment>
<name>A0A1Y1VVX8_9FUNG</name>
<accession>A0A1Y1VVX8</accession>
<dbReference type="RefSeq" id="XP_040739485.1">
    <property type="nucleotide sequence ID" value="XM_040888917.1"/>
</dbReference>
<protein>
    <recommendedName>
        <fullName evidence="3">F-box domain-containing protein</fullName>
    </recommendedName>
</protein>
<gene>
    <name evidence="1" type="ORF">DL89DRAFT_271353</name>
</gene>
<dbReference type="Proteomes" id="UP000193922">
    <property type="component" value="Unassembled WGS sequence"/>
</dbReference>
<dbReference type="AlphaFoldDB" id="A0A1Y1VVX8"/>
<proteinExistence type="predicted"/>
<dbReference type="OrthoDB" id="5595417at2759"/>
<dbReference type="GeneID" id="63805565"/>
<dbReference type="SUPFAM" id="SSF52047">
    <property type="entry name" value="RNI-like"/>
    <property type="match status" value="1"/>
</dbReference>
<keyword evidence="2" id="KW-1185">Reference proteome</keyword>
<evidence type="ECO:0000313" key="2">
    <source>
        <dbReference type="Proteomes" id="UP000193922"/>
    </source>
</evidence>
<reference evidence="1 2" key="1">
    <citation type="submission" date="2016-07" db="EMBL/GenBank/DDBJ databases">
        <title>Pervasive Adenine N6-methylation of Active Genes in Fungi.</title>
        <authorList>
            <consortium name="DOE Joint Genome Institute"/>
            <person name="Mondo S.J."/>
            <person name="Dannebaum R.O."/>
            <person name="Kuo R.C."/>
            <person name="Labutti K."/>
            <person name="Haridas S."/>
            <person name="Kuo A."/>
            <person name="Salamov A."/>
            <person name="Ahrendt S.R."/>
            <person name="Lipzen A."/>
            <person name="Sullivan W."/>
            <person name="Andreopoulos W.B."/>
            <person name="Clum A."/>
            <person name="Lindquist E."/>
            <person name="Daum C."/>
            <person name="Ramamoorthy G.K."/>
            <person name="Gryganskyi A."/>
            <person name="Culley D."/>
            <person name="Magnuson J.K."/>
            <person name="James T.Y."/>
            <person name="O'Malley M.A."/>
            <person name="Stajich J.E."/>
            <person name="Spatafora J.W."/>
            <person name="Visel A."/>
            <person name="Grigoriev I.V."/>
        </authorList>
    </citation>
    <scope>NUCLEOTIDE SEQUENCE [LARGE SCALE GENOMIC DNA]</scope>
    <source>
        <strain evidence="1 2">ATCC 12442</strain>
    </source>
</reference>
<sequence length="516" mass="58770">MNHNWYSNIPECLRAGKAEETRCLQIVMRDAVQCPLGLLEILQQLQFDLAVWNSVETIEVYGLGFFAGSTLQSPDEQRAMIRDTCLFFRTHLPNVRSLMFRELTGEWAARDADGDMIFEPLGLYSELQLQYLAQATDVELMPPFPEGDYPALGDNTRNLIMHFNVLDPRTPVTVLPLRAENQESLIITDIDEDLTWEKFDPDMTGVVNFSNLTSLDLSFSAELEGLVPYLLQDVEVHFPRLRDLSVKDSTQIYTDFYTLFGSPVLSTVRIAEDYRELHRVSTNVILHAKSVTIVAGIPYGHRPAKPIKEEVAHLLTADSDVEELYFIGARYAVPEDIRLFNLRIFYITLHTVTIDDIVDILWMLPRLQHLRIWCNSMSHMDASIYPINIQRAMPAAVQRFIMPAITPKTTTIASTSIVWTNYPSASNNSYSRLLPIRGRHIDTSTGPVYPIPPSCELLKFELLSEKFFDRIAIRDFVDCVPTLFSVTVNDAHHEELARHFAGRRGIEICSFAPALR</sequence>
<organism evidence="1 2">
    <name type="scientific">Linderina pennispora</name>
    <dbReference type="NCBI Taxonomy" id="61395"/>
    <lineage>
        <taxon>Eukaryota</taxon>
        <taxon>Fungi</taxon>
        <taxon>Fungi incertae sedis</taxon>
        <taxon>Zoopagomycota</taxon>
        <taxon>Kickxellomycotina</taxon>
        <taxon>Kickxellomycetes</taxon>
        <taxon>Kickxellales</taxon>
        <taxon>Kickxellaceae</taxon>
        <taxon>Linderina</taxon>
    </lineage>
</organism>
<dbReference type="EMBL" id="MCFD01000043">
    <property type="protein sequence ID" value="ORX65146.1"/>
    <property type="molecule type" value="Genomic_DNA"/>
</dbReference>
<evidence type="ECO:0000313" key="1">
    <source>
        <dbReference type="EMBL" id="ORX65146.1"/>
    </source>
</evidence>
<evidence type="ECO:0008006" key="3">
    <source>
        <dbReference type="Google" id="ProtNLM"/>
    </source>
</evidence>